<accession>A0A3P3WBW6</accession>
<evidence type="ECO:0000256" key="1">
    <source>
        <dbReference type="SAM" id="SignalP"/>
    </source>
</evidence>
<evidence type="ECO:0000313" key="2">
    <source>
        <dbReference type="EMBL" id="RRJ92655.1"/>
    </source>
</evidence>
<dbReference type="Proteomes" id="UP000275719">
    <property type="component" value="Unassembled WGS sequence"/>
</dbReference>
<keyword evidence="3" id="KW-1185">Reference proteome</keyword>
<dbReference type="RefSeq" id="WP_125017034.1">
    <property type="nucleotide sequence ID" value="NZ_RQVQ01000004.1"/>
</dbReference>
<dbReference type="Pfam" id="PF10677">
    <property type="entry name" value="DUF2490"/>
    <property type="match status" value="1"/>
</dbReference>
<feature type="signal peptide" evidence="1">
    <location>
        <begin position="1"/>
        <end position="18"/>
    </location>
</feature>
<proteinExistence type="predicted"/>
<name>A0A3P3WBW6_9FLAO</name>
<keyword evidence="1" id="KW-0732">Signal</keyword>
<sequence>MKKILVAITLLYQASSFASNGNGLWLMYFGNVSVKETPLKVHYEIQDRNHNIGTDLNQILVRGALQYNFKNEITFGAGYGFIQTEKEFTPDLPVRENRIYQEALMQQNVSKLNFKHRFRYEQRFIENTDFKTRFRYQLGLDIPVYNTDCGKNFYATAYNEIFINGEKTETSGLFDRNRLFIGAGVKLNKKLAFQAGWMNQMLENSSNQQFMISLHHQLKWK</sequence>
<dbReference type="InterPro" id="IPR019619">
    <property type="entry name" value="DUF2490"/>
</dbReference>
<dbReference type="EMBL" id="RQVQ01000004">
    <property type="protein sequence ID" value="RRJ92655.1"/>
    <property type="molecule type" value="Genomic_DNA"/>
</dbReference>
<reference evidence="2 3" key="1">
    <citation type="submission" date="2018-11" db="EMBL/GenBank/DDBJ databases">
        <title>Flavobacterium sp. nov., YIM 102701-2 draft genome.</title>
        <authorList>
            <person name="Li G."/>
            <person name="Jiang Y."/>
        </authorList>
    </citation>
    <scope>NUCLEOTIDE SEQUENCE [LARGE SCALE GENOMIC DNA]</scope>
    <source>
        <strain evidence="2 3">YIM 102701-2</strain>
    </source>
</reference>
<dbReference type="OrthoDB" id="1118734at2"/>
<dbReference type="AlphaFoldDB" id="A0A3P3WBW6"/>
<protein>
    <submittedName>
        <fullName evidence="2">DUF2490 domain-containing protein</fullName>
    </submittedName>
</protein>
<comment type="caution">
    <text evidence="2">The sequence shown here is derived from an EMBL/GenBank/DDBJ whole genome shotgun (WGS) entry which is preliminary data.</text>
</comment>
<gene>
    <name evidence="2" type="ORF">EG240_02380</name>
</gene>
<evidence type="ECO:0000313" key="3">
    <source>
        <dbReference type="Proteomes" id="UP000275719"/>
    </source>
</evidence>
<feature type="chain" id="PRO_5018307931" evidence="1">
    <location>
        <begin position="19"/>
        <end position="221"/>
    </location>
</feature>
<organism evidence="2 3">
    <name type="scientific">Paenimyroides tangerinum</name>
    <dbReference type="NCBI Taxonomy" id="2488728"/>
    <lineage>
        <taxon>Bacteria</taxon>
        <taxon>Pseudomonadati</taxon>
        <taxon>Bacteroidota</taxon>
        <taxon>Flavobacteriia</taxon>
        <taxon>Flavobacteriales</taxon>
        <taxon>Flavobacteriaceae</taxon>
        <taxon>Paenimyroides</taxon>
    </lineage>
</organism>